<reference evidence="1" key="1">
    <citation type="submission" date="2023-03" db="EMBL/GenBank/DDBJ databases">
        <title>Massive genome expansion in bonnet fungi (Mycena s.s.) driven by repeated elements and novel gene families across ecological guilds.</title>
        <authorList>
            <consortium name="Lawrence Berkeley National Laboratory"/>
            <person name="Harder C.B."/>
            <person name="Miyauchi S."/>
            <person name="Viragh M."/>
            <person name="Kuo A."/>
            <person name="Thoen E."/>
            <person name="Andreopoulos B."/>
            <person name="Lu D."/>
            <person name="Skrede I."/>
            <person name="Drula E."/>
            <person name="Henrissat B."/>
            <person name="Morin E."/>
            <person name="Kohler A."/>
            <person name="Barry K."/>
            <person name="LaButti K."/>
            <person name="Morin E."/>
            <person name="Salamov A."/>
            <person name="Lipzen A."/>
            <person name="Mereny Z."/>
            <person name="Hegedus B."/>
            <person name="Baldrian P."/>
            <person name="Stursova M."/>
            <person name="Weitz H."/>
            <person name="Taylor A."/>
            <person name="Grigoriev I.V."/>
            <person name="Nagy L.G."/>
            <person name="Martin F."/>
            <person name="Kauserud H."/>
        </authorList>
    </citation>
    <scope>NUCLEOTIDE SEQUENCE</scope>
    <source>
        <strain evidence="1">CBHHK188m</strain>
    </source>
</reference>
<feature type="non-terminal residue" evidence="1">
    <location>
        <position position="100"/>
    </location>
</feature>
<evidence type="ECO:0000313" key="1">
    <source>
        <dbReference type="EMBL" id="KAJ7754171.1"/>
    </source>
</evidence>
<gene>
    <name evidence="1" type="ORF">DFH07DRAFT_720595</name>
</gene>
<dbReference type="AlphaFoldDB" id="A0AAD7J234"/>
<keyword evidence="2" id="KW-1185">Reference proteome</keyword>
<dbReference type="Proteomes" id="UP001215280">
    <property type="component" value="Unassembled WGS sequence"/>
</dbReference>
<dbReference type="EMBL" id="JARJLG010000068">
    <property type="protein sequence ID" value="KAJ7754171.1"/>
    <property type="molecule type" value="Genomic_DNA"/>
</dbReference>
<feature type="non-terminal residue" evidence="1">
    <location>
        <position position="1"/>
    </location>
</feature>
<evidence type="ECO:0000313" key="2">
    <source>
        <dbReference type="Proteomes" id="UP001215280"/>
    </source>
</evidence>
<comment type="caution">
    <text evidence="1">The sequence shown here is derived from an EMBL/GenBank/DDBJ whole genome shotgun (WGS) entry which is preliminary data.</text>
</comment>
<organism evidence="1 2">
    <name type="scientific">Mycena maculata</name>
    <dbReference type="NCBI Taxonomy" id="230809"/>
    <lineage>
        <taxon>Eukaryota</taxon>
        <taxon>Fungi</taxon>
        <taxon>Dikarya</taxon>
        <taxon>Basidiomycota</taxon>
        <taxon>Agaricomycotina</taxon>
        <taxon>Agaricomycetes</taxon>
        <taxon>Agaricomycetidae</taxon>
        <taxon>Agaricales</taxon>
        <taxon>Marasmiineae</taxon>
        <taxon>Mycenaceae</taxon>
        <taxon>Mycena</taxon>
    </lineage>
</organism>
<sequence>NEAVDARAKKADLGESTPLTSRLCPLDSPLPLSKAATIAVGIKSFRARWLSEWATSPRFTRLSTFDNANPRTAIARMYDDLSLPQSSVLTQLRTRHIGFH</sequence>
<protein>
    <submittedName>
        <fullName evidence="1">Uncharacterized protein</fullName>
    </submittedName>
</protein>
<name>A0AAD7J234_9AGAR</name>
<accession>A0AAD7J234</accession>
<proteinExistence type="predicted"/>